<organism evidence="1 2">
    <name type="scientific">Nonomuraea recticatena</name>
    <dbReference type="NCBI Taxonomy" id="46178"/>
    <lineage>
        <taxon>Bacteria</taxon>
        <taxon>Bacillati</taxon>
        <taxon>Actinomycetota</taxon>
        <taxon>Actinomycetes</taxon>
        <taxon>Streptosporangiales</taxon>
        <taxon>Streptosporangiaceae</taxon>
        <taxon>Nonomuraea</taxon>
    </lineage>
</organism>
<dbReference type="Proteomes" id="UP001501666">
    <property type="component" value="Unassembled WGS sequence"/>
</dbReference>
<accession>A0ABP6FRU3</accession>
<gene>
    <name evidence="1" type="ORF">GCM10010412_088010</name>
</gene>
<protein>
    <submittedName>
        <fullName evidence="1">Uncharacterized protein</fullName>
    </submittedName>
</protein>
<proteinExistence type="predicted"/>
<reference evidence="2" key="1">
    <citation type="journal article" date="2019" name="Int. J. Syst. Evol. Microbiol.">
        <title>The Global Catalogue of Microorganisms (GCM) 10K type strain sequencing project: providing services to taxonomists for standard genome sequencing and annotation.</title>
        <authorList>
            <consortium name="The Broad Institute Genomics Platform"/>
            <consortium name="The Broad Institute Genome Sequencing Center for Infectious Disease"/>
            <person name="Wu L."/>
            <person name="Ma J."/>
        </authorList>
    </citation>
    <scope>NUCLEOTIDE SEQUENCE [LARGE SCALE GENOMIC DNA]</scope>
    <source>
        <strain evidence="2">JCM 6835</strain>
    </source>
</reference>
<name>A0ABP6FRU3_9ACTN</name>
<dbReference type="EMBL" id="BAAATE010000040">
    <property type="protein sequence ID" value="GAA2695294.1"/>
    <property type="molecule type" value="Genomic_DNA"/>
</dbReference>
<evidence type="ECO:0000313" key="1">
    <source>
        <dbReference type="EMBL" id="GAA2695294.1"/>
    </source>
</evidence>
<keyword evidence="2" id="KW-1185">Reference proteome</keyword>
<evidence type="ECO:0000313" key="2">
    <source>
        <dbReference type="Proteomes" id="UP001501666"/>
    </source>
</evidence>
<sequence length="343" mass="38086">MVTALAGGQPTDVVALKDGTVWVVGDRHVTRPTTPRREGNCVAVTRGGSIPVVWRKKGSENDRHWTKLRGPRCVEQLTRVTASAGGSVWVFGTNPLPEQTPACMAKWNGRGWVERALREEVSTAAALKDDEVWTVSGKLYDRTLTQWVDGKPHDHRLAMSPEVIATRGEGELWAAGFRADRDTLDPAQGNELRLARWDGRRWHKIPSPKPPLPEQEDPRVIVTDLVAIGPSDVWVAANIEVFDEEPGYLLLLHWDGAAWSWQRGSKKSVSDQLVPDGRGGFWLTGVEEDDLQHMKGRRRTPVRLPLSEDLVHLAISRVPGSTRVWGVGVESETEYGNLIWSSG</sequence>
<comment type="caution">
    <text evidence="1">The sequence shown here is derived from an EMBL/GenBank/DDBJ whole genome shotgun (WGS) entry which is preliminary data.</text>
</comment>